<dbReference type="VEuPathDB" id="ToxoDB:TGFOU_215610B"/>
<feature type="non-terminal residue" evidence="2">
    <location>
        <position position="1"/>
    </location>
</feature>
<feature type="region of interest" description="Disordered" evidence="1">
    <location>
        <begin position="33"/>
        <end position="58"/>
    </location>
</feature>
<dbReference type="AlphaFoldDB" id="A0A086L851"/>
<accession>A0A086L851</accession>
<dbReference type="EMBL" id="AEYH02001056">
    <property type="protein sequence ID" value="KFG52819.1"/>
    <property type="molecule type" value="Genomic_DNA"/>
</dbReference>
<comment type="caution">
    <text evidence="2">The sequence shown here is derived from an EMBL/GenBank/DDBJ whole genome shotgun (WGS) entry which is preliminary data.</text>
</comment>
<name>A0A086L851_TOXGO</name>
<reference evidence="2 3" key="1">
    <citation type="submission" date="2014-07" db="EMBL/GenBank/DDBJ databases">
        <authorList>
            <person name="Sibley D."/>
            <person name="Venepally P."/>
            <person name="Karamycheva S."/>
            <person name="Hadjithomas M."/>
            <person name="Khan A."/>
            <person name="Brunk B."/>
            <person name="Roos D."/>
            <person name="Caler E."/>
            <person name="Lorenzi H."/>
        </authorList>
    </citation>
    <scope>NUCLEOTIDE SEQUENCE [LARGE SCALE GENOMIC DNA]</scope>
    <source>
        <strain evidence="2 3">FOU</strain>
    </source>
</reference>
<gene>
    <name evidence="2" type="ORF">TGFOU_215610B</name>
</gene>
<organism evidence="2 3">
    <name type="scientific">Toxoplasma gondii FOU</name>
    <dbReference type="NCBI Taxonomy" id="943167"/>
    <lineage>
        <taxon>Eukaryota</taxon>
        <taxon>Sar</taxon>
        <taxon>Alveolata</taxon>
        <taxon>Apicomplexa</taxon>
        <taxon>Conoidasida</taxon>
        <taxon>Coccidia</taxon>
        <taxon>Eucoccidiorida</taxon>
        <taxon>Eimeriorina</taxon>
        <taxon>Sarcocystidae</taxon>
        <taxon>Toxoplasma</taxon>
    </lineage>
</organism>
<evidence type="ECO:0000256" key="1">
    <source>
        <dbReference type="SAM" id="MobiDB-lite"/>
    </source>
</evidence>
<feature type="non-terminal residue" evidence="2">
    <location>
        <position position="58"/>
    </location>
</feature>
<evidence type="ECO:0000313" key="2">
    <source>
        <dbReference type="EMBL" id="KFG52819.1"/>
    </source>
</evidence>
<proteinExistence type="predicted"/>
<sequence length="58" mass="6062">VPVPRLVVAKPTRHGTRPLRHLQGMAHDLHGSQAKENGAVGGGGVRPGRPVAQSRSPI</sequence>
<dbReference type="Proteomes" id="UP000028838">
    <property type="component" value="Unassembled WGS sequence"/>
</dbReference>
<evidence type="ECO:0000313" key="3">
    <source>
        <dbReference type="Proteomes" id="UP000028838"/>
    </source>
</evidence>
<protein>
    <submittedName>
        <fullName evidence="2">Uncharacterized protein</fullName>
    </submittedName>
</protein>